<keyword evidence="6" id="KW-1185">Reference proteome</keyword>
<evidence type="ECO:0000313" key="5">
    <source>
        <dbReference type="EMBL" id="CAL1616366.1"/>
    </source>
</evidence>
<dbReference type="GO" id="GO:0085020">
    <property type="term" value="P:protein K6-linked ubiquitination"/>
    <property type="evidence" value="ECO:0007669"/>
    <property type="project" value="TreeGrafter"/>
</dbReference>
<dbReference type="Pfam" id="PF00023">
    <property type="entry name" value="Ank"/>
    <property type="match status" value="1"/>
</dbReference>
<dbReference type="GO" id="GO:0004842">
    <property type="term" value="F:ubiquitin-protein transferase activity"/>
    <property type="evidence" value="ECO:0007669"/>
    <property type="project" value="TreeGrafter"/>
</dbReference>
<dbReference type="InterPro" id="IPR036770">
    <property type="entry name" value="Ankyrin_rpt-contain_sf"/>
</dbReference>
<gene>
    <name evidence="5" type="ORF">KC01_LOCUS42134</name>
</gene>
<dbReference type="PROSITE" id="PS50297">
    <property type="entry name" value="ANK_REP_REGION"/>
    <property type="match status" value="3"/>
</dbReference>
<feature type="repeat" description="ANK" evidence="3">
    <location>
        <begin position="134"/>
        <end position="166"/>
    </location>
</feature>
<reference evidence="5 6" key="1">
    <citation type="submission" date="2024-04" db="EMBL/GenBank/DDBJ databases">
        <authorList>
            <person name="Waldvogel A.-M."/>
            <person name="Schoenle A."/>
        </authorList>
    </citation>
    <scope>NUCLEOTIDE SEQUENCE [LARGE SCALE GENOMIC DNA]</scope>
</reference>
<name>A0AAV2MTN9_KNICA</name>
<dbReference type="GO" id="GO:0031436">
    <property type="term" value="C:BRCA1-BARD1 complex"/>
    <property type="evidence" value="ECO:0007669"/>
    <property type="project" value="TreeGrafter"/>
</dbReference>
<organism evidence="5 6">
    <name type="scientific">Knipowitschia caucasica</name>
    <name type="common">Caucasian dwarf goby</name>
    <name type="synonym">Pomatoschistus caucasicus</name>
    <dbReference type="NCBI Taxonomy" id="637954"/>
    <lineage>
        <taxon>Eukaryota</taxon>
        <taxon>Metazoa</taxon>
        <taxon>Chordata</taxon>
        <taxon>Craniata</taxon>
        <taxon>Vertebrata</taxon>
        <taxon>Euteleostomi</taxon>
        <taxon>Actinopterygii</taxon>
        <taxon>Neopterygii</taxon>
        <taxon>Teleostei</taxon>
        <taxon>Neoteleostei</taxon>
        <taxon>Acanthomorphata</taxon>
        <taxon>Gobiaria</taxon>
        <taxon>Gobiiformes</taxon>
        <taxon>Gobioidei</taxon>
        <taxon>Gobiidae</taxon>
        <taxon>Gobiinae</taxon>
        <taxon>Knipowitschia</taxon>
    </lineage>
</organism>
<keyword evidence="2 3" id="KW-0040">ANK repeat</keyword>
<evidence type="ECO:0000256" key="4">
    <source>
        <dbReference type="SAM" id="MobiDB-lite"/>
    </source>
</evidence>
<dbReference type="AlphaFoldDB" id="A0AAV2MTN9"/>
<dbReference type="PROSITE" id="PS50088">
    <property type="entry name" value="ANK_REPEAT"/>
    <property type="match status" value="3"/>
</dbReference>
<feature type="compositionally biased region" description="Polar residues" evidence="4">
    <location>
        <begin position="1"/>
        <end position="37"/>
    </location>
</feature>
<feature type="compositionally biased region" description="Low complexity" evidence="4">
    <location>
        <begin position="81"/>
        <end position="95"/>
    </location>
</feature>
<accession>A0AAV2MTN9</accession>
<dbReference type="EMBL" id="OZ035831">
    <property type="protein sequence ID" value="CAL1616366.1"/>
    <property type="molecule type" value="Genomic_DNA"/>
</dbReference>
<dbReference type="PANTHER" id="PTHR24171:SF9">
    <property type="entry name" value="ANKYRIN REPEAT DOMAIN-CONTAINING PROTEIN 39"/>
    <property type="match status" value="1"/>
</dbReference>
<sequence>MAVSRRCSQQQQQNTLPSPPRNASISGSSSPMAQLSSAVGPPENERETTGGIELPMASPDTPAPVIATSSSSSPSGGGSGVSSPGSGVPSPAEGSSGIGGAFRELFEACRNGDVSRVKRLVDSVNVNAKDMAGRKSTPLHFAAGFGRKDVVEHLLQTGANVHARDDGGLIPLHNACSFGHAEVVSLLLCQGADPNARDNWNYTPLHEAAIKGKIDVCIVLLQHGADPNIRNTDGKSALDLADPSAKAVLTGEYKKDELLEAASRPHFTWLLATTVSGLFNYCYSMEPMYTPRIKVGWFLFTMLAPMVTMKSRSFFSK</sequence>
<evidence type="ECO:0000313" key="6">
    <source>
        <dbReference type="Proteomes" id="UP001497482"/>
    </source>
</evidence>
<evidence type="ECO:0008006" key="7">
    <source>
        <dbReference type="Google" id="ProtNLM"/>
    </source>
</evidence>
<dbReference type="SMART" id="SM00248">
    <property type="entry name" value="ANK"/>
    <property type="match status" value="4"/>
</dbReference>
<dbReference type="Proteomes" id="UP001497482">
    <property type="component" value="Chromosome 9"/>
</dbReference>
<dbReference type="Gene3D" id="1.25.40.20">
    <property type="entry name" value="Ankyrin repeat-containing domain"/>
    <property type="match status" value="1"/>
</dbReference>
<keyword evidence="1" id="KW-0677">Repeat</keyword>
<dbReference type="Pfam" id="PF12796">
    <property type="entry name" value="Ank_2"/>
    <property type="match status" value="1"/>
</dbReference>
<dbReference type="InterPro" id="IPR002110">
    <property type="entry name" value="Ankyrin_rpt"/>
</dbReference>
<dbReference type="PANTHER" id="PTHR24171">
    <property type="entry name" value="ANKYRIN REPEAT DOMAIN-CONTAINING PROTEIN 39-RELATED"/>
    <property type="match status" value="1"/>
</dbReference>
<dbReference type="PRINTS" id="PR01415">
    <property type="entry name" value="ANKYRIN"/>
</dbReference>
<evidence type="ECO:0000256" key="3">
    <source>
        <dbReference type="PROSITE-ProRule" id="PRU00023"/>
    </source>
</evidence>
<evidence type="ECO:0000256" key="1">
    <source>
        <dbReference type="ARBA" id="ARBA00022737"/>
    </source>
</evidence>
<dbReference type="GO" id="GO:0070531">
    <property type="term" value="C:BRCA1-A complex"/>
    <property type="evidence" value="ECO:0007669"/>
    <property type="project" value="TreeGrafter"/>
</dbReference>
<dbReference type="SUPFAM" id="SSF48403">
    <property type="entry name" value="Ankyrin repeat"/>
    <property type="match status" value="1"/>
</dbReference>
<dbReference type="FunFam" id="1.25.40.20:FF:000021">
    <property type="entry name" value="Poly [ADP-ribose] polymerase"/>
    <property type="match status" value="1"/>
</dbReference>
<proteinExistence type="predicted"/>
<feature type="repeat" description="ANK" evidence="3">
    <location>
        <begin position="200"/>
        <end position="232"/>
    </location>
</feature>
<feature type="repeat" description="ANK" evidence="3">
    <location>
        <begin position="167"/>
        <end position="199"/>
    </location>
</feature>
<evidence type="ECO:0000256" key="2">
    <source>
        <dbReference type="ARBA" id="ARBA00023043"/>
    </source>
</evidence>
<protein>
    <recommendedName>
        <fullName evidence="7">Tankyrase</fullName>
    </recommendedName>
</protein>
<feature type="region of interest" description="Disordered" evidence="4">
    <location>
        <begin position="1"/>
        <end position="96"/>
    </location>
</feature>